<dbReference type="Gene3D" id="3.40.50.1110">
    <property type="entry name" value="SGNH hydrolase"/>
    <property type="match status" value="1"/>
</dbReference>
<proteinExistence type="predicted"/>
<dbReference type="SUPFAM" id="SSF52266">
    <property type="entry name" value="SGNH hydrolase"/>
    <property type="match status" value="1"/>
</dbReference>
<dbReference type="Proteomes" id="UP000828390">
    <property type="component" value="Unassembled WGS sequence"/>
</dbReference>
<comment type="caution">
    <text evidence="1">The sequence shown here is derived from an EMBL/GenBank/DDBJ whole genome shotgun (WGS) entry which is preliminary data.</text>
</comment>
<evidence type="ECO:0008006" key="3">
    <source>
        <dbReference type="Google" id="ProtNLM"/>
    </source>
</evidence>
<reference evidence="1" key="1">
    <citation type="journal article" date="2019" name="bioRxiv">
        <title>The Genome of the Zebra Mussel, Dreissena polymorpha: A Resource for Invasive Species Research.</title>
        <authorList>
            <person name="McCartney M.A."/>
            <person name="Auch B."/>
            <person name="Kono T."/>
            <person name="Mallez S."/>
            <person name="Zhang Y."/>
            <person name="Obille A."/>
            <person name="Becker A."/>
            <person name="Abrahante J.E."/>
            <person name="Garbe J."/>
            <person name="Badalamenti J.P."/>
            <person name="Herman A."/>
            <person name="Mangelson H."/>
            <person name="Liachko I."/>
            <person name="Sullivan S."/>
            <person name="Sone E.D."/>
            <person name="Koren S."/>
            <person name="Silverstein K.A.T."/>
            <person name="Beckman K.B."/>
            <person name="Gohl D.M."/>
        </authorList>
    </citation>
    <scope>NUCLEOTIDE SEQUENCE</scope>
    <source>
        <strain evidence="1">Duluth1</strain>
        <tissue evidence="1">Whole animal</tissue>
    </source>
</reference>
<reference evidence="1" key="2">
    <citation type="submission" date="2020-11" db="EMBL/GenBank/DDBJ databases">
        <authorList>
            <person name="McCartney M.A."/>
            <person name="Auch B."/>
            <person name="Kono T."/>
            <person name="Mallez S."/>
            <person name="Becker A."/>
            <person name="Gohl D.M."/>
            <person name="Silverstein K.A.T."/>
            <person name="Koren S."/>
            <person name="Bechman K.B."/>
            <person name="Herman A."/>
            <person name="Abrahante J.E."/>
            <person name="Garbe J."/>
        </authorList>
    </citation>
    <scope>NUCLEOTIDE SEQUENCE</scope>
    <source>
        <strain evidence="1">Duluth1</strain>
        <tissue evidence="1">Whole animal</tissue>
    </source>
</reference>
<organism evidence="1 2">
    <name type="scientific">Dreissena polymorpha</name>
    <name type="common">Zebra mussel</name>
    <name type="synonym">Mytilus polymorpha</name>
    <dbReference type="NCBI Taxonomy" id="45954"/>
    <lineage>
        <taxon>Eukaryota</taxon>
        <taxon>Metazoa</taxon>
        <taxon>Spiralia</taxon>
        <taxon>Lophotrochozoa</taxon>
        <taxon>Mollusca</taxon>
        <taxon>Bivalvia</taxon>
        <taxon>Autobranchia</taxon>
        <taxon>Heteroconchia</taxon>
        <taxon>Euheterodonta</taxon>
        <taxon>Imparidentia</taxon>
        <taxon>Neoheterodontei</taxon>
        <taxon>Myida</taxon>
        <taxon>Dreissenoidea</taxon>
        <taxon>Dreissenidae</taxon>
        <taxon>Dreissena</taxon>
    </lineage>
</organism>
<gene>
    <name evidence="1" type="ORF">DPMN_131131</name>
</gene>
<protein>
    <recommendedName>
        <fullName evidence="3">SGNH hydrolase-type esterase domain-containing protein</fullName>
    </recommendedName>
</protein>
<evidence type="ECO:0000313" key="2">
    <source>
        <dbReference type="Proteomes" id="UP000828390"/>
    </source>
</evidence>
<keyword evidence="2" id="KW-1185">Reference proteome</keyword>
<evidence type="ECO:0000313" key="1">
    <source>
        <dbReference type="EMBL" id="KAH3829142.1"/>
    </source>
</evidence>
<sequence length="125" mass="14035">MCLTKTKFYLGKTIWIQGSSIIKQAFIAARLRPEGANLCLEPNIIWWQGYSGLTLAESKKKFLSLVNVGNSPDYIVLHLGGNDLGRRSLDDLRTLIDELFRTLLSIFPSVKIMVCSASKVNLEIF</sequence>
<accession>A0A9D4HCA7</accession>
<name>A0A9D4HCA7_DREPO</name>
<dbReference type="AlphaFoldDB" id="A0A9D4HCA7"/>
<dbReference type="EMBL" id="JAIWYP010000005">
    <property type="protein sequence ID" value="KAH3829142.1"/>
    <property type="molecule type" value="Genomic_DNA"/>
</dbReference>
<dbReference type="InterPro" id="IPR036514">
    <property type="entry name" value="SGNH_hydro_sf"/>
</dbReference>